<protein>
    <submittedName>
        <fullName evidence="2">Nitric oxide reductase QnorB</fullName>
    </submittedName>
</protein>
<feature type="non-terminal residue" evidence="2">
    <location>
        <position position="1"/>
    </location>
</feature>
<organism evidence="2">
    <name type="scientific">Achromobacter denitrificans</name>
    <name type="common">Alcaligenes denitrificans</name>
    <dbReference type="NCBI Taxonomy" id="32002"/>
    <lineage>
        <taxon>Bacteria</taxon>
        <taxon>Pseudomonadati</taxon>
        <taxon>Pseudomonadota</taxon>
        <taxon>Betaproteobacteria</taxon>
        <taxon>Burkholderiales</taxon>
        <taxon>Alcaligenaceae</taxon>
        <taxon>Achromobacter</taxon>
    </lineage>
</organism>
<reference evidence="2" key="1">
    <citation type="journal article" date="2007" name="Environ. Microbiol.">
        <title>Nitric oxide reductase (norB) gene sequence analysis reveals discrepancies with nitrite reductase (nir) gene phylogeny in cultivated denitrifiers.</title>
        <authorList>
            <person name="Heylen K."/>
            <person name="Vanparys B."/>
            <person name="Gevers D."/>
            <person name="Wittebolle L."/>
            <person name="Boon N."/>
            <person name="De Vos P."/>
        </authorList>
    </citation>
    <scope>NUCLEOTIDE SEQUENCE</scope>
    <source>
        <strain evidence="2">LMG 1231T</strain>
    </source>
</reference>
<feature type="region of interest" description="Disordered" evidence="1">
    <location>
        <begin position="30"/>
        <end position="49"/>
    </location>
</feature>
<dbReference type="AlphaFoldDB" id="A1JHG5"/>
<evidence type="ECO:0000313" key="2">
    <source>
        <dbReference type="EMBL" id="CAK95692.1"/>
    </source>
</evidence>
<proteinExistence type="predicted"/>
<sequence>VRGPGPPVADRQVRGHLLLAGADAARHRARAAHPGRRQEPAGAADGFGGRDRAVLRRRLLLRRTHPPDGDGVLALVDRAPVGGGLLRSLRHHGAGLHLLDAGPGLAPHGHHRQPGLGLAVHAGRHSGHFPPPVLRRHHHAGDGGGRKLLGAGSGAADRAGPRGLGELAPEVARRVDERPEVAADVLRGGGVLEHAGRGRLRL</sequence>
<name>A1JHG5_ACHDE</name>
<dbReference type="EMBL" id="AM284322">
    <property type="protein sequence ID" value="CAK95692.1"/>
    <property type="molecule type" value="Genomic_DNA"/>
</dbReference>
<evidence type="ECO:0000256" key="1">
    <source>
        <dbReference type="SAM" id="MobiDB-lite"/>
    </source>
</evidence>
<gene>
    <name evidence="2" type="primary">qnorB</name>
</gene>
<accession>A1JHG5</accession>
<feature type="region of interest" description="Disordered" evidence="1">
    <location>
        <begin position="136"/>
        <end position="165"/>
    </location>
</feature>
<feature type="non-terminal residue" evidence="2">
    <location>
        <position position="202"/>
    </location>
</feature>